<dbReference type="InterPro" id="IPR005368">
    <property type="entry name" value="UPF0175"/>
</dbReference>
<evidence type="ECO:0000313" key="1">
    <source>
        <dbReference type="EMBL" id="PZN83270.1"/>
    </source>
</evidence>
<dbReference type="EMBL" id="QJPH01000189">
    <property type="protein sequence ID" value="PZN83270.1"/>
    <property type="molecule type" value="Genomic_DNA"/>
</dbReference>
<dbReference type="AlphaFoldDB" id="A0A2W4T7H0"/>
<accession>A0A2W4T7H0</accession>
<organism evidence="1 2">
    <name type="scientific">Candidatus Methylumidiphilus alinenensis</name>
    <dbReference type="NCBI Taxonomy" id="2202197"/>
    <lineage>
        <taxon>Bacteria</taxon>
        <taxon>Pseudomonadati</taxon>
        <taxon>Pseudomonadota</taxon>
        <taxon>Gammaproteobacteria</taxon>
        <taxon>Methylococcales</taxon>
        <taxon>Candidatus Methylumidiphilus</taxon>
    </lineage>
</organism>
<reference evidence="1 2" key="1">
    <citation type="journal article" date="2018" name="Aquat. Microb. Ecol.">
        <title>Gammaproteobacterial methanotrophs dominate.</title>
        <authorList>
            <person name="Rissanen A.J."/>
            <person name="Saarenheimo J."/>
            <person name="Tiirola M."/>
            <person name="Peura S."/>
            <person name="Aalto S.L."/>
            <person name="Karvinen A."/>
            <person name="Nykanen H."/>
        </authorList>
    </citation>
    <scope>NUCLEOTIDE SEQUENCE [LARGE SCALE GENOMIC DNA]</scope>
    <source>
        <strain evidence="1">AMbin10</strain>
    </source>
</reference>
<protein>
    <submittedName>
        <fullName evidence="1">Uncharacterized protein</fullName>
    </submittedName>
</protein>
<comment type="caution">
    <text evidence="1">The sequence shown here is derived from an EMBL/GenBank/DDBJ whole genome shotgun (WGS) entry which is preliminary data.</text>
</comment>
<proteinExistence type="predicted"/>
<sequence length="96" mass="10998">MNTRPPTQETILPPVRLDIPQDILDSARLNVDDMKLELAVALYAQRRLSVGKARELAELSLWEFRQILASRKIAPHYDTEDLDEDLETLRALGEDL</sequence>
<name>A0A2W4T7H0_9GAMM</name>
<gene>
    <name evidence="1" type="ORF">DM484_04770</name>
</gene>
<dbReference type="Proteomes" id="UP000249396">
    <property type="component" value="Unassembled WGS sequence"/>
</dbReference>
<dbReference type="Pfam" id="PF03683">
    <property type="entry name" value="UPF0175"/>
    <property type="match status" value="1"/>
</dbReference>
<evidence type="ECO:0000313" key="2">
    <source>
        <dbReference type="Proteomes" id="UP000249396"/>
    </source>
</evidence>